<dbReference type="AlphaFoldDB" id="A0A834EX67"/>
<protein>
    <submittedName>
        <fullName evidence="1">Surfactant associated 3</fullName>
    </submittedName>
</protein>
<proteinExistence type="predicted"/>
<reference evidence="1 2" key="1">
    <citation type="journal article" date="2020" name="Nature">
        <title>Six reference-quality genomes reveal evolution of bat adaptations.</title>
        <authorList>
            <person name="Jebb D."/>
            <person name="Huang Z."/>
            <person name="Pippel M."/>
            <person name="Hughes G.M."/>
            <person name="Lavrichenko K."/>
            <person name="Devanna P."/>
            <person name="Winkler S."/>
            <person name="Jermiin L.S."/>
            <person name="Skirmuntt E.C."/>
            <person name="Katzourakis A."/>
            <person name="Burkitt-Gray L."/>
            <person name="Ray D.A."/>
            <person name="Sullivan K.A.M."/>
            <person name="Roscito J.G."/>
            <person name="Kirilenko B.M."/>
            <person name="Davalos L.M."/>
            <person name="Corthals A.P."/>
            <person name="Power M.L."/>
            <person name="Jones G."/>
            <person name="Ransome R.D."/>
            <person name="Dechmann D.K.N."/>
            <person name="Locatelli A.G."/>
            <person name="Puechmaille S.J."/>
            <person name="Fedrigo O."/>
            <person name="Jarvis E.D."/>
            <person name="Hiller M."/>
            <person name="Vernes S.C."/>
            <person name="Myers E.W."/>
            <person name="Teeling E.C."/>
        </authorList>
    </citation>
    <scope>NUCLEOTIDE SEQUENCE [LARGE SCALE GENOMIC DNA]</scope>
    <source>
        <strain evidence="1">Bat1K_MPI-CBG_1</strain>
    </source>
</reference>
<dbReference type="Proteomes" id="UP000664940">
    <property type="component" value="Unassembled WGS sequence"/>
</dbReference>
<comment type="caution">
    <text evidence="1">The sequence shown here is derived from an EMBL/GenBank/DDBJ whole genome shotgun (WGS) entry which is preliminary data.</text>
</comment>
<evidence type="ECO:0000313" key="1">
    <source>
        <dbReference type="EMBL" id="KAF6132836.1"/>
    </source>
</evidence>
<dbReference type="EMBL" id="JABVXQ010000001">
    <property type="protein sequence ID" value="KAF6132836.1"/>
    <property type="molecule type" value="Genomic_DNA"/>
</dbReference>
<evidence type="ECO:0000313" key="2">
    <source>
        <dbReference type="Proteomes" id="UP000664940"/>
    </source>
</evidence>
<gene>
    <name evidence="1" type="ORF">HJG60_017139</name>
</gene>
<name>A0A834EX67_9CHIR</name>
<accession>A0A834EX67</accession>
<sequence>MSLETTGPGHGCHRLSVSIIFRCRARQLGLLPPPPLRCVNRPKEEGEAANTPASALCPVQEWSLTCFIQRAC</sequence>
<organism evidence="1 2">
    <name type="scientific">Phyllostomus discolor</name>
    <name type="common">pale spear-nosed bat</name>
    <dbReference type="NCBI Taxonomy" id="89673"/>
    <lineage>
        <taxon>Eukaryota</taxon>
        <taxon>Metazoa</taxon>
        <taxon>Chordata</taxon>
        <taxon>Craniata</taxon>
        <taxon>Vertebrata</taxon>
        <taxon>Euteleostomi</taxon>
        <taxon>Mammalia</taxon>
        <taxon>Eutheria</taxon>
        <taxon>Laurasiatheria</taxon>
        <taxon>Chiroptera</taxon>
        <taxon>Yangochiroptera</taxon>
        <taxon>Phyllostomidae</taxon>
        <taxon>Phyllostominae</taxon>
        <taxon>Phyllostomus</taxon>
    </lineage>
</organism>